<name>A0ABU3M8T3_9ACTN</name>
<proteinExistence type="predicted"/>
<feature type="compositionally biased region" description="Basic and acidic residues" evidence="1">
    <location>
        <begin position="31"/>
        <end position="44"/>
    </location>
</feature>
<dbReference type="RefSeq" id="WP_314207668.1">
    <property type="nucleotide sequence ID" value="NZ_JAVTLL010000051.1"/>
</dbReference>
<dbReference type="EMBL" id="JAVTLL010000051">
    <property type="protein sequence ID" value="MDT7847481.1"/>
    <property type="molecule type" value="Genomic_DNA"/>
</dbReference>
<evidence type="ECO:0000313" key="2">
    <source>
        <dbReference type="EMBL" id="MDT7847481.1"/>
    </source>
</evidence>
<gene>
    <name evidence="2" type="ORF">RQC66_42885</name>
</gene>
<evidence type="ECO:0000313" key="3">
    <source>
        <dbReference type="Proteomes" id="UP001257948"/>
    </source>
</evidence>
<accession>A0ABU3M8T3</accession>
<reference evidence="3" key="1">
    <citation type="submission" date="2023-07" db="EMBL/GenBank/DDBJ databases">
        <title>Draft genome sequence of the endophytic actinobacterium Streptomyces justiciae WPN32, a potential antibiotic producer.</title>
        <authorList>
            <person name="Yasawong M."/>
            <person name="Pana W."/>
            <person name="Ganta P."/>
            <person name="Santapan N."/>
            <person name="Songngamsuk T."/>
            <person name="Phatcharaharikarn M."/>
            <person name="Kerdtoob S."/>
            <person name="Nantapong N."/>
        </authorList>
    </citation>
    <scope>NUCLEOTIDE SEQUENCE [LARGE SCALE GENOMIC DNA]</scope>
    <source>
        <strain evidence="3">WPN32</strain>
    </source>
</reference>
<keyword evidence="3" id="KW-1185">Reference proteome</keyword>
<feature type="region of interest" description="Disordered" evidence="1">
    <location>
        <begin position="31"/>
        <end position="56"/>
    </location>
</feature>
<comment type="caution">
    <text evidence="2">The sequence shown here is derived from an EMBL/GenBank/DDBJ whole genome shotgun (WGS) entry which is preliminary data.</text>
</comment>
<evidence type="ECO:0000256" key="1">
    <source>
        <dbReference type="SAM" id="MobiDB-lite"/>
    </source>
</evidence>
<dbReference type="Proteomes" id="UP001257948">
    <property type="component" value="Unassembled WGS sequence"/>
</dbReference>
<protein>
    <submittedName>
        <fullName evidence="2">Uncharacterized protein</fullName>
    </submittedName>
</protein>
<sequence length="56" mass="5892">MVGLTWSMVWSGPLDALDGMDLACARARNSPDRIPLHGTQHDDVAAAGFTPRGGAQ</sequence>
<organism evidence="2 3">
    <name type="scientific">Streptomyces justiciae</name>
    <dbReference type="NCBI Taxonomy" id="2780140"/>
    <lineage>
        <taxon>Bacteria</taxon>
        <taxon>Bacillati</taxon>
        <taxon>Actinomycetota</taxon>
        <taxon>Actinomycetes</taxon>
        <taxon>Kitasatosporales</taxon>
        <taxon>Streptomycetaceae</taxon>
        <taxon>Streptomyces</taxon>
    </lineage>
</organism>